<dbReference type="InterPro" id="IPR003016">
    <property type="entry name" value="2-oxoA_DH_lipoyl-BS"/>
</dbReference>
<dbReference type="SUPFAM" id="SSF51230">
    <property type="entry name" value="Single hybrid motif"/>
    <property type="match status" value="1"/>
</dbReference>
<dbReference type="FunFam" id="2.40.50.100:FF:000010">
    <property type="entry name" value="Acetyltransferase component of pyruvate dehydrogenase complex"/>
    <property type="match status" value="1"/>
</dbReference>
<dbReference type="InterPro" id="IPR000089">
    <property type="entry name" value="Biotin_lipoyl"/>
</dbReference>
<dbReference type="InterPro" id="IPR036625">
    <property type="entry name" value="E3-bd_dom_sf"/>
</dbReference>
<evidence type="ECO:0000259" key="11">
    <source>
        <dbReference type="PROSITE" id="PS51826"/>
    </source>
</evidence>
<dbReference type="InterPro" id="IPR011053">
    <property type="entry name" value="Single_hybrid_motif"/>
</dbReference>
<comment type="caution">
    <text evidence="12">The sequence shown here is derived from an EMBL/GenBank/DDBJ whole genome shotgun (WGS) entry which is preliminary data.</text>
</comment>
<dbReference type="GO" id="GO:0004742">
    <property type="term" value="F:dihydrolipoyllysine-residue acetyltransferase activity"/>
    <property type="evidence" value="ECO:0007669"/>
    <property type="project" value="UniProtKB-UniRule"/>
</dbReference>
<dbReference type="GO" id="GO:0045254">
    <property type="term" value="C:pyruvate dehydrogenase complex"/>
    <property type="evidence" value="ECO:0007669"/>
    <property type="project" value="UniProtKB-UniRule"/>
</dbReference>
<feature type="region of interest" description="Disordered" evidence="9">
    <location>
        <begin position="81"/>
        <end position="139"/>
    </location>
</feature>
<keyword evidence="5 8" id="KW-0012">Acyltransferase</keyword>
<evidence type="ECO:0000259" key="10">
    <source>
        <dbReference type="PROSITE" id="PS50968"/>
    </source>
</evidence>
<reference evidence="12 13" key="1">
    <citation type="submission" date="2017-09" db="EMBL/GenBank/DDBJ databases">
        <title>Sphingomonas ginsenosidimutans KACC 14949, whole genome shotgun sequence.</title>
        <authorList>
            <person name="Feng G."/>
            <person name="Zhu H."/>
        </authorList>
    </citation>
    <scope>NUCLEOTIDE SEQUENCE [LARGE SCALE GENOMIC DNA]</scope>
    <source>
        <strain evidence="12 13">KACC 14949</strain>
    </source>
</reference>
<comment type="subunit">
    <text evidence="2">Forms a 24-polypeptide structural core with octahedral symmetry.</text>
</comment>
<evidence type="ECO:0000256" key="1">
    <source>
        <dbReference type="ARBA" id="ARBA00007317"/>
    </source>
</evidence>
<feature type="compositionally biased region" description="Basic and acidic residues" evidence="9">
    <location>
        <begin position="89"/>
        <end position="114"/>
    </location>
</feature>
<dbReference type="PROSITE" id="PS51826">
    <property type="entry name" value="PSBD"/>
    <property type="match status" value="1"/>
</dbReference>
<dbReference type="PANTHER" id="PTHR23151:SF90">
    <property type="entry name" value="DIHYDROLIPOYLLYSINE-RESIDUE ACETYLTRANSFERASE COMPONENT OF PYRUVATE DEHYDROGENASE COMPLEX, MITOCHONDRIAL-RELATED"/>
    <property type="match status" value="1"/>
</dbReference>
<proteinExistence type="inferred from homology"/>
<dbReference type="InterPro" id="IPR001078">
    <property type="entry name" value="2-oxoacid_DH_actylTfrase"/>
</dbReference>
<evidence type="ECO:0000256" key="5">
    <source>
        <dbReference type="ARBA" id="ARBA00023315"/>
    </source>
</evidence>
<dbReference type="EMBL" id="NWVD01000005">
    <property type="protein sequence ID" value="PCG08524.1"/>
    <property type="molecule type" value="Genomic_DNA"/>
</dbReference>
<feature type="domain" description="Peripheral subunit-binding (PSBD)" evidence="11">
    <location>
        <begin position="138"/>
        <end position="175"/>
    </location>
</feature>
<evidence type="ECO:0000256" key="6">
    <source>
        <dbReference type="ARBA" id="ARBA00025211"/>
    </source>
</evidence>
<evidence type="ECO:0000256" key="4">
    <source>
        <dbReference type="ARBA" id="ARBA00022823"/>
    </source>
</evidence>
<accession>A0A2A4HVZ3</accession>
<dbReference type="Gene3D" id="4.10.320.10">
    <property type="entry name" value="E3-binding domain"/>
    <property type="match status" value="1"/>
</dbReference>
<comment type="function">
    <text evidence="6">The pyruvate dehydrogenase complex catalyzes the overall conversion of pyruvate to acetyl-CoA and CO(2). It contains multiple copies of three enzymatic components: pyruvate dehydrogenase (E1), dihydrolipoamide acetyltransferase (E2) and lipoamide dehydrogenase (E3).</text>
</comment>
<dbReference type="AlphaFoldDB" id="A0A2A4HVZ3"/>
<evidence type="ECO:0000256" key="9">
    <source>
        <dbReference type="SAM" id="MobiDB-lite"/>
    </source>
</evidence>
<dbReference type="Pfam" id="PF00364">
    <property type="entry name" value="Biotin_lipoyl"/>
    <property type="match status" value="1"/>
</dbReference>
<evidence type="ECO:0000256" key="3">
    <source>
        <dbReference type="ARBA" id="ARBA00022679"/>
    </source>
</evidence>
<gene>
    <name evidence="12" type="ORF">COA17_12680</name>
</gene>
<dbReference type="PROSITE" id="PS50968">
    <property type="entry name" value="BIOTINYL_LIPOYL"/>
    <property type="match status" value="1"/>
</dbReference>
<evidence type="ECO:0000256" key="7">
    <source>
        <dbReference type="ARBA" id="ARBA00048370"/>
    </source>
</evidence>
<sequence length="433" mass="45044">MPIEIKMPALSPTMEEGTLAKWLVKEGDEVKSGDIMAEIETDKATMEFEAVDEGRIAKIMVAEGTDGVKVGAVIALLEGEGEEAAPPAAKKEEAPAPADHGKPADAAVAREEKPAAPASAPAATPAPAAARHDGDRVKASPLARRIAADKGVDLSGVSGSGPNGRIVKADVEKARPGAAAPAASAAAPAEAPAAAPKPAQVPDIPHETTKLSNMRKTIARRLTESKQQVPHIYLTVDVQLDKLLKLRAELNAGLEARGVKLSVNDLLIKALAVSLVQVPKCNVMFTPDQLVSFHRADISVAVSTPEGLITPVITEADSASLSSISTRMKDLAARARDKKLKPEEFTGGTASLSNMGMFGIKQFEAVINPPQGMILAIGAGDKRPWVMPDGTLGVASIMSATGSFDHRAIDGADGAQLMQAFKTLVESPLSMLA</sequence>
<feature type="compositionally biased region" description="Low complexity" evidence="9">
    <location>
        <begin position="115"/>
        <end position="129"/>
    </location>
</feature>
<keyword evidence="3 8" id="KW-0808">Transferase</keyword>
<organism evidence="12 13">
    <name type="scientific">Sphingomonas ginsenosidimutans</name>
    <dbReference type="NCBI Taxonomy" id="862134"/>
    <lineage>
        <taxon>Bacteria</taxon>
        <taxon>Pseudomonadati</taxon>
        <taxon>Pseudomonadota</taxon>
        <taxon>Alphaproteobacteria</taxon>
        <taxon>Sphingomonadales</taxon>
        <taxon>Sphingomonadaceae</taxon>
        <taxon>Sphingomonas</taxon>
    </lineage>
</organism>
<comment type="cofactor">
    <cofactor evidence="8">
        <name>(R)-lipoate</name>
        <dbReference type="ChEBI" id="CHEBI:83088"/>
    </cofactor>
    <text evidence="8">Binds 1 lipoyl cofactor covalently.</text>
</comment>
<dbReference type="Gene3D" id="3.30.559.10">
    <property type="entry name" value="Chloramphenicol acetyltransferase-like domain"/>
    <property type="match status" value="1"/>
</dbReference>
<feature type="compositionally biased region" description="Low complexity" evidence="9">
    <location>
        <begin position="178"/>
        <end position="198"/>
    </location>
</feature>
<dbReference type="InterPro" id="IPR023213">
    <property type="entry name" value="CAT-like_dom_sf"/>
</dbReference>
<evidence type="ECO:0000313" key="13">
    <source>
        <dbReference type="Proteomes" id="UP000218784"/>
    </source>
</evidence>
<dbReference type="Proteomes" id="UP000218784">
    <property type="component" value="Unassembled WGS sequence"/>
</dbReference>
<dbReference type="PANTHER" id="PTHR23151">
    <property type="entry name" value="DIHYDROLIPOAMIDE ACETYL/SUCCINYL-TRANSFERASE-RELATED"/>
    <property type="match status" value="1"/>
</dbReference>
<dbReference type="CDD" id="cd06849">
    <property type="entry name" value="lipoyl_domain"/>
    <property type="match status" value="1"/>
</dbReference>
<comment type="similarity">
    <text evidence="1 8">Belongs to the 2-oxoacid dehydrogenase family.</text>
</comment>
<feature type="domain" description="Lipoyl-binding" evidence="10">
    <location>
        <begin position="2"/>
        <end position="78"/>
    </location>
</feature>
<protein>
    <recommendedName>
        <fullName evidence="8">Acetyltransferase component of pyruvate dehydrogenase complex</fullName>
        <ecNumber evidence="8">2.3.1.12</ecNumber>
    </recommendedName>
</protein>
<feature type="region of interest" description="Disordered" evidence="9">
    <location>
        <begin position="178"/>
        <end position="205"/>
    </location>
</feature>
<name>A0A2A4HVZ3_9SPHN</name>
<evidence type="ECO:0000256" key="2">
    <source>
        <dbReference type="ARBA" id="ARBA00011484"/>
    </source>
</evidence>
<dbReference type="SUPFAM" id="SSF52777">
    <property type="entry name" value="CoA-dependent acyltransferases"/>
    <property type="match status" value="1"/>
</dbReference>
<dbReference type="SUPFAM" id="SSF47005">
    <property type="entry name" value="Peripheral subunit-binding domain of 2-oxo acid dehydrogenase complex"/>
    <property type="match status" value="1"/>
</dbReference>
<evidence type="ECO:0000313" key="12">
    <source>
        <dbReference type="EMBL" id="PCG08524.1"/>
    </source>
</evidence>
<dbReference type="GO" id="GO:0006086">
    <property type="term" value="P:pyruvate decarboxylation to acetyl-CoA"/>
    <property type="evidence" value="ECO:0007669"/>
    <property type="project" value="InterPro"/>
</dbReference>
<dbReference type="InterPro" id="IPR004167">
    <property type="entry name" value="PSBD"/>
</dbReference>
<comment type="catalytic activity">
    <reaction evidence="7 8">
        <text>N(6)-[(R)-dihydrolipoyl]-L-lysyl-[protein] + acetyl-CoA = N(6)-[(R)-S(8)-acetyldihydrolipoyl]-L-lysyl-[protein] + CoA</text>
        <dbReference type="Rhea" id="RHEA:17017"/>
        <dbReference type="Rhea" id="RHEA-COMP:10475"/>
        <dbReference type="Rhea" id="RHEA-COMP:10478"/>
        <dbReference type="ChEBI" id="CHEBI:57287"/>
        <dbReference type="ChEBI" id="CHEBI:57288"/>
        <dbReference type="ChEBI" id="CHEBI:83100"/>
        <dbReference type="ChEBI" id="CHEBI:83111"/>
        <dbReference type="EC" id="2.3.1.12"/>
    </reaction>
</comment>
<keyword evidence="4 8" id="KW-0450">Lipoyl</keyword>
<dbReference type="NCBIfam" id="TIGR01349">
    <property type="entry name" value="PDHac_trf_mito"/>
    <property type="match status" value="1"/>
</dbReference>
<dbReference type="Gene3D" id="2.40.50.100">
    <property type="match status" value="1"/>
</dbReference>
<keyword evidence="12" id="KW-0670">Pyruvate</keyword>
<dbReference type="Pfam" id="PF02817">
    <property type="entry name" value="E3_binding"/>
    <property type="match status" value="1"/>
</dbReference>
<dbReference type="Pfam" id="PF00198">
    <property type="entry name" value="2-oxoacid_dh"/>
    <property type="match status" value="1"/>
</dbReference>
<dbReference type="PROSITE" id="PS00189">
    <property type="entry name" value="LIPOYL"/>
    <property type="match status" value="1"/>
</dbReference>
<dbReference type="RefSeq" id="WP_096612919.1">
    <property type="nucleotide sequence ID" value="NZ_NWVD01000005.1"/>
</dbReference>
<evidence type="ECO:0000256" key="8">
    <source>
        <dbReference type="RuleBase" id="RU361137"/>
    </source>
</evidence>
<dbReference type="EC" id="2.3.1.12" evidence="8"/>
<keyword evidence="13" id="KW-1185">Reference proteome</keyword>
<dbReference type="InterPro" id="IPR006257">
    <property type="entry name" value="LAT1"/>
</dbReference>
<dbReference type="InterPro" id="IPR045257">
    <property type="entry name" value="E2/Pdx1"/>
</dbReference>